<sequence>MPRFTVNELSQYPPCPLRIIFAPPNDPDAGTVPDILALYRLYSLPGAFVSESLRDVAISFGTTNVDEGPRYTWFHFLYKSLPITDMNGVKRIKNQIQARRKGDQPEDFGWVHSAYCLIENGSSEVTLIIFNSEPLLYERFRTISEHTPYEETMKDPYCLLNVVFEILYERIDMLTWTIANVFTQEEMKILHMARDPELNGGDVDLPEIHMIQRHQIYLREAIESITVTLDATIDHQQRLNEGSTSISPSHNATQAGLRYRKVLIKSTDLRLRSMGKRTQNTINMAFNLVTQADSRVIKEDSGSMKKTAILTMIFLSCTAVAYTIKNGERPRKTNEKGFMGSDAQVEAFSEASFKFIDDKYK</sequence>
<evidence type="ECO:0000313" key="1">
    <source>
        <dbReference type="EMBL" id="KAJ5380530.1"/>
    </source>
</evidence>
<proteinExistence type="predicted"/>
<accession>A0A9W9VID1</accession>
<comment type="caution">
    <text evidence="1">The sequence shown here is derived from an EMBL/GenBank/DDBJ whole genome shotgun (WGS) entry which is preliminary data.</text>
</comment>
<dbReference type="RefSeq" id="XP_056558101.1">
    <property type="nucleotide sequence ID" value="XM_056695889.1"/>
</dbReference>
<gene>
    <name evidence="1" type="ORF">N7496_002958</name>
</gene>
<dbReference type="GeneID" id="81435066"/>
<organism evidence="1 2">
    <name type="scientific">Penicillium cataractarum</name>
    <dbReference type="NCBI Taxonomy" id="2100454"/>
    <lineage>
        <taxon>Eukaryota</taxon>
        <taxon>Fungi</taxon>
        <taxon>Dikarya</taxon>
        <taxon>Ascomycota</taxon>
        <taxon>Pezizomycotina</taxon>
        <taxon>Eurotiomycetes</taxon>
        <taxon>Eurotiomycetidae</taxon>
        <taxon>Eurotiales</taxon>
        <taxon>Aspergillaceae</taxon>
        <taxon>Penicillium</taxon>
    </lineage>
</organism>
<dbReference type="EMBL" id="JAPZBS010000002">
    <property type="protein sequence ID" value="KAJ5380530.1"/>
    <property type="molecule type" value="Genomic_DNA"/>
</dbReference>
<reference evidence="1" key="2">
    <citation type="journal article" date="2023" name="IMA Fungus">
        <title>Comparative genomic study of the Penicillium genus elucidates a diverse pangenome and 15 lateral gene transfer events.</title>
        <authorList>
            <person name="Petersen C."/>
            <person name="Sorensen T."/>
            <person name="Nielsen M.R."/>
            <person name="Sondergaard T.E."/>
            <person name="Sorensen J.L."/>
            <person name="Fitzpatrick D.A."/>
            <person name="Frisvad J.C."/>
            <person name="Nielsen K.L."/>
        </authorList>
    </citation>
    <scope>NUCLEOTIDE SEQUENCE</scope>
    <source>
        <strain evidence="1">IBT 29864</strain>
    </source>
</reference>
<dbReference type="AlphaFoldDB" id="A0A9W9VID1"/>
<evidence type="ECO:0000313" key="2">
    <source>
        <dbReference type="Proteomes" id="UP001147782"/>
    </source>
</evidence>
<reference evidence="1" key="1">
    <citation type="submission" date="2022-11" db="EMBL/GenBank/DDBJ databases">
        <authorList>
            <person name="Petersen C."/>
        </authorList>
    </citation>
    <scope>NUCLEOTIDE SEQUENCE</scope>
    <source>
        <strain evidence="1">IBT 29864</strain>
    </source>
</reference>
<dbReference type="Proteomes" id="UP001147782">
    <property type="component" value="Unassembled WGS sequence"/>
</dbReference>
<protein>
    <submittedName>
        <fullName evidence="1">Uncharacterized protein</fullName>
    </submittedName>
</protein>
<name>A0A9W9VID1_9EURO</name>
<dbReference type="OrthoDB" id="1046782at2759"/>
<keyword evidence="2" id="KW-1185">Reference proteome</keyword>